<evidence type="ECO:0000256" key="1">
    <source>
        <dbReference type="SAM" id="MobiDB-lite"/>
    </source>
</evidence>
<accession>A0ABW1J486</accession>
<organism evidence="2 3">
    <name type="scientific">Pseudonocardia hispaniensis</name>
    <dbReference type="NCBI Taxonomy" id="904933"/>
    <lineage>
        <taxon>Bacteria</taxon>
        <taxon>Bacillati</taxon>
        <taxon>Actinomycetota</taxon>
        <taxon>Actinomycetes</taxon>
        <taxon>Pseudonocardiales</taxon>
        <taxon>Pseudonocardiaceae</taxon>
        <taxon>Pseudonocardia</taxon>
    </lineage>
</organism>
<evidence type="ECO:0000313" key="3">
    <source>
        <dbReference type="Proteomes" id="UP001596302"/>
    </source>
</evidence>
<evidence type="ECO:0000313" key="2">
    <source>
        <dbReference type="EMBL" id="MFC5995648.1"/>
    </source>
</evidence>
<dbReference type="EMBL" id="JBHSQW010000033">
    <property type="protein sequence ID" value="MFC5995648.1"/>
    <property type="molecule type" value="Genomic_DNA"/>
</dbReference>
<gene>
    <name evidence="2" type="ORF">ACFQE5_15640</name>
</gene>
<proteinExistence type="predicted"/>
<dbReference type="Proteomes" id="UP001596302">
    <property type="component" value="Unassembled WGS sequence"/>
</dbReference>
<dbReference type="RefSeq" id="WP_379585817.1">
    <property type="nucleotide sequence ID" value="NZ_JBHSQW010000033.1"/>
</dbReference>
<keyword evidence="3" id="KW-1185">Reference proteome</keyword>
<feature type="compositionally biased region" description="Pro residues" evidence="1">
    <location>
        <begin position="18"/>
        <end position="27"/>
    </location>
</feature>
<reference evidence="3" key="1">
    <citation type="journal article" date="2019" name="Int. J. Syst. Evol. Microbiol.">
        <title>The Global Catalogue of Microorganisms (GCM) 10K type strain sequencing project: providing services to taxonomists for standard genome sequencing and annotation.</title>
        <authorList>
            <consortium name="The Broad Institute Genomics Platform"/>
            <consortium name="The Broad Institute Genome Sequencing Center for Infectious Disease"/>
            <person name="Wu L."/>
            <person name="Ma J."/>
        </authorList>
    </citation>
    <scope>NUCLEOTIDE SEQUENCE [LARGE SCALE GENOMIC DNA]</scope>
    <source>
        <strain evidence="3">CCM 8391</strain>
    </source>
</reference>
<name>A0ABW1J486_9PSEU</name>
<comment type="caution">
    <text evidence="2">The sequence shown here is derived from an EMBL/GenBank/DDBJ whole genome shotgun (WGS) entry which is preliminary data.</text>
</comment>
<sequence>MARFRRFGRSSPVTGAPPWLPFGPPPGQYSSGHGTSPGDWAGSVDEHAPATRAARPVNGVPFRVAGPEPLTDPHGFPPVAAVPDATPHPAEASALAGAFAVDYLSWDEDDPARRGLVLADYLAAPVGEPSRLGWSGSGRQRAELALPGRVRPDGQGRVLVDVRVRITPYRPVGNRGEEAPAQVEPEIAGIPAVAPAPTGRGWRSLPSYWVRISVPVVVCEGRHVIDVGEEVLDEGASVTAPPAPGDPQVPRDDHTEGAW</sequence>
<feature type="region of interest" description="Disordered" evidence="1">
    <location>
        <begin position="235"/>
        <end position="259"/>
    </location>
</feature>
<protein>
    <submittedName>
        <fullName evidence="2">Uncharacterized protein</fullName>
    </submittedName>
</protein>
<feature type="compositionally biased region" description="Basic and acidic residues" evidence="1">
    <location>
        <begin position="249"/>
        <end position="259"/>
    </location>
</feature>
<feature type="region of interest" description="Disordered" evidence="1">
    <location>
        <begin position="1"/>
        <end position="45"/>
    </location>
</feature>